<sequence length="385" mass="41024">MSAAAAPPAPRCVLMTADTVGGVWHYALELARGLTGRGIVVALATMGRPPTPDQRAAARAVDGLVLEVSGYALEWMRDPWADVEAAGDWLLRLEKRYRPQIVHLNGYAHATLPFAAPVLVVAHSCVRTWFQAVKGAEPGDEWIRYRAEVTAGLRAADLVVAPTMSFLADMATLYGPFGEARTIRNGRDAADYDPTRPKAPQVLAAGRAWDEAKKLRVLQSAGLRGPWPIRIAGDAHGPEGRAQPVPGTEPLGLLGPDRLREEMARSAVFAAPALYEPFGLGVLEAALSGCALVLSDIRTFRELWDGAAAFCPPDDSEAWAAALADLAADDARRKRLAAAALERAQRYSAEAMVRGYADAYADLLTGAVAPPPVAAQPSPTTEVPL</sequence>
<dbReference type="PANTHER" id="PTHR45947">
    <property type="entry name" value="SULFOQUINOVOSYL TRANSFERASE SQD2"/>
    <property type="match status" value="1"/>
</dbReference>
<dbReference type="SUPFAM" id="SSF53756">
    <property type="entry name" value="UDP-Glycosyltransferase/glycogen phosphorylase"/>
    <property type="match status" value="1"/>
</dbReference>
<dbReference type="InterPro" id="IPR050194">
    <property type="entry name" value="Glycosyltransferase_grp1"/>
</dbReference>
<accession>A0A286GR52</accession>
<dbReference type="PANTHER" id="PTHR45947:SF3">
    <property type="entry name" value="SULFOQUINOVOSYL TRANSFERASE SQD2"/>
    <property type="match status" value="1"/>
</dbReference>
<dbReference type="Pfam" id="PF13439">
    <property type="entry name" value="Glyco_transf_4"/>
    <property type="match status" value="1"/>
</dbReference>
<dbReference type="OrthoDB" id="7847955at2"/>
<reference evidence="2 3" key="1">
    <citation type="submission" date="2017-09" db="EMBL/GenBank/DDBJ databases">
        <authorList>
            <person name="Ehlers B."/>
            <person name="Leendertz F.H."/>
        </authorList>
    </citation>
    <scope>NUCLEOTIDE SEQUENCE [LARGE SCALE GENOMIC DNA]</scope>
    <source>
        <strain evidence="2 3">USBA 140</strain>
    </source>
</reference>
<evidence type="ECO:0000313" key="3">
    <source>
        <dbReference type="Proteomes" id="UP000219621"/>
    </source>
</evidence>
<gene>
    <name evidence="2" type="ORF">SAMN05421508_107148</name>
</gene>
<dbReference type="AlphaFoldDB" id="A0A286GR52"/>
<organism evidence="2 3">
    <name type="scientific">Caenispirillum bisanense</name>
    <dbReference type="NCBI Taxonomy" id="414052"/>
    <lineage>
        <taxon>Bacteria</taxon>
        <taxon>Pseudomonadati</taxon>
        <taxon>Pseudomonadota</taxon>
        <taxon>Alphaproteobacteria</taxon>
        <taxon>Rhodospirillales</taxon>
        <taxon>Novispirillaceae</taxon>
        <taxon>Caenispirillum</taxon>
    </lineage>
</organism>
<keyword evidence="3" id="KW-1185">Reference proteome</keyword>
<dbReference type="GO" id="GO:0016757">
    <property type="term" value="F:glycosyltransferase activity"/>
    <property type="evidence" value="ECO:0007669"/>
    <property type="project" value="TreeGrafter"/>
</dbReference>
<protein>
    <submittedName>
        <fullName evidence="2">Glycosyltransferase involved in cell wall bisynthesis</fullName>
    </submittedName>
</protein>
<name>A0A286GR52_9PROT</name>
<evidence type="ECO:0000259" key="1">
    <source>
        <dbReference type="Pfam" id="PF13439"/>
    </source>
</evidence>
<dbReference type="Gene3D" id="3.40.50.2000">
    <property type="entry name" value="Glycogen Phosphorylase B"/>
    <property type="match status" value="2"/>
</dbReference>
<dbReference type="Proteomes" id="UP000219621">
    <property type="component" value="Unassembled WGS sequence"/>
</dbReference>
<feature type="domain" description="Glycosyltransferase subfamily 4-like N-terminal" evidence="1">
    <location>
        <begin position="20"/>
        <end position="189"/>
    </location>
</feature>
<dbReference type="EMBL" id="OCNJ01000007">
    <property type="protein sequence ID" value="SOD97982.1"/>
    <property type="molecule type" value="Genomic_DNA"/>
</dbReference>
<proteinExistence type="predicted"/>
<evidence type="ECO:0000313" key="2">
    <source>
        <dbReference type="EMBL" id="SOD97982.1"/>
    </source>
</evidence>
<dbReference type="CDD" id="cd03801">
    <property type="entry name" value="GT4_PimA-like"/>
    <property type="match status" value="1"/>
</dbReference>
<dbReference type="RefSeq" id="WP_097280252.1">
    <property type="nucleotide sequence ID" value="NZ_OCNJ01000007.1"/>
</dbReference>
<dbReference type="InterPro" id="IPR028098">
    <property type="entry name" value="Glyco_trans_4-like_N"/>
</dbReference>
<dbReference type="Pfam" id="PF13692">
    <property type="entry name" value="Glyco_trans_1_4"/>
    <property type="match status" value="1"/>
</dbReference>
<keyword evidence="2" id="KW-0808">Transferase</keyword>